<feature type="domain" description="FLYWCH-type" evidence="4">
    <location>
        <begin position="2"/>
        <end position="49"/>
    </location>
</feature>
<dbReference type="GO" id="GO:0008270">
    <property type="term" value="F:zinc ion binding"/>
    <property type="evidence" value="ECO:0007669"/>
    <property type="project" value="UniProtKB-KW"/>
</dbReference>
<accession>A0ABD1CJ80</accession>
<dbReference type="Gene3D" id="2.20.25.240">
    <property type="match status" value="1"/>
</dbReference>
<reference evidence="5 6" key="1">
    <citation type="submission" date="2024-05" db="EMBL/GenBank/DDBJ databases">
        <title>Culex pipiens pipiens assembly and annotation.</title>
        <authorList>
            <person name="Alout H."/>
            <person name="Durand T."/>
        </authorList>
    </citation>
    <scope>NUCLEOTIDE SEQUENCE [LARGE SCALE GENOMIC DNA]</scope>
    <source>
        <strain evidence="5">HA-2024</strain>
        <tissue evidence="5">Whole body</tissue>
    </source>
</reference>
<sequence>MYANGYKYWLAYKKGTSGYYRCCRYKTNCPGRCVMDEDGVIRNTTVHNHPPEADRVIVDHFRKVLTQRAASERTDLHVIYLEEATNRHSDASLLYTFSQAESCMRKARRKQHPQEPTSIGELREFLESSELFRIHSGSSRDAFYQSSLEVQDATCVVLWHSRTVEAVGKMDEIYVECSSLNRYHLVVGVSGHRNSCVPVFYAIMTDKTYAGLVAIFSYIREQLGSLVEHALILTDADCLVQNSLETSFSEATVKVYWYHYTEAVLRRMRQLGLGRETTKGHSCSALRMLLVLPLLPANYITPGLEALKKWMQDKQIFSEKFCHLCDFVEQSWIGTVGAKKLSMFGQMQSTSGTAKTFLKELSNQDIAQSNTIWQLLESLTQLATKHFVKLSKRNKRPLNTEQSTKQLKKLQQVQVTVISNATQQWIKTAVHLRNPLQFLQLCSHCINDSLIMESIPGVPATSGSKTKVPSTVEPVQTVQQSQPVSIPANDPPPLAFFPKVTVQRAERAVQISYSRTEPPPLVPISTHKIPP</sequence>
<evidence type="ECO:0000313" key="5">
    <source>
        <dbReference type="EMBL" id="KAL1376396.1"/>
    </source>
</evidence>
<dbReference type="AlphaFoldDB" id="A0ABD1CJ80"/>
<evidence type="ECO:0000256" key="2">
    <source>
        <dbReference type="ARBA" id="ARBA00022771"/>
    </source>
</evidence>
<evidence type="ECO:0000256" key="1">
    <source>
        <dbReference type="ARBA" id="ARBA00022723"/>
    </source>
</evidence>
<keyword evidence="3" id="KW-0862">Zinc</keyword>
<dbReference type="Proteomes" id="UP001562425">
    <property type="component" value="Unassembled WGS sequence"/>
</dbReference>
<keyword evidence="2" id="KW-0863">Zinc-finger</keyword>
<keyword evidence="6" id="KW-1185">Reference proteome</keyword>
<protein>
    <recommendedName>
        <fullName evidence="4">FLYWCH-type domain-containing protein</fullName>
    </recommendedName>
</protein>
<dbReference type="EMBL" id="JBEHCU010011706">
    <property type="protein sequence ID" value="KAL1376396.1"/>
    <property type="molecule type" value="Genomic_DNA"/>
</dbReference>
<gene>
    <name evidence="5" type="ORF">pipiens_016914</name>
</gene>
<evidence type="ECO:0000313" key="6">
    <source>
        <dbReference type="Proteomes" id="UP001562425"/>
    </source>
</evidence>
<evidence type="ECO:0000259" key="4">
    <source>
        <dbReference type="Pfam" id="PF04500"/>
    </source>
</evidence>
<evidence type="ECO:0000256" key="3">
    <source>
        <dbReference type="ARBA" id="ARBA00022833"/>
    </source>
</evidence>
<keyword evidence="1" id="KW-0479">Metal-binding</keyword>
<comment type="caution">
    <text evidence="5">The sequence shown here is derived from an EMBL/GenBank/DDBJ whole genome shotgun (WGS) entry which is preliminary data.</text>
</comment>
<dbReference type="InterPro" id="IPR007588">
    <property type="entry name" value="Znf_FLYWCH"/>
</dbReference>
<organism evidence="5 6">
    <name type="scientific">Culex pipiens pipiens</name>
    <name type="common">Northern house mosquito</name>
    <dbReference type="NCBI Taxonomy" id="38569"/>
    <lineage>
        <taxon>Eukaryota</taxon>
        <taxon>Metazoa</taxon>
        <taxon>Ecdysozoa</taxon>
        <taxon>Arthropoda</taxon>
        <taxon>Hexapoda</taxon>
        <taxon>Insecta</taxon>
        <taxon>Pterygota</taxon>
        <taxon>Neoptera</taxon>
        <taxon>Endopterygota</taxon>
        <taxon>Diptera</taxon>
        <taxon>Nematocera</taxon>
        <taxon>Culicoidea</taxon>
        <taxon>Culicidae</taxon>
        <taxon>Culicinae</taxon>
        <taxon>Culicini</taxon>
        <taxon>Culex</taxon>
        <taxon>Culex</taxon>
    </lineage>
</organism>
<proteinExistence type="predicted"/>
<dbReference type="Pfam" id="PF04500">
    <property type="entry name" value="FLYWCH"/>
    <property type="match status" value="1"/>
</dbReference>
<name>A0ABD1CJ80_CULPP</name>